<accession>A0A133UQV8</accession>
<sequence>MGVIGSSEENAKGRDKAERIGREIAKRKCALLTGGCTGLPYAAVEGAKDEGGTTMGVSPASSRKEHREKYRYPVEDHDVLIFTGAGYKGRNVVLVRSCDAVIATSGRMGTLNELTIAYGEMRVMGLLKGVPGASDEFEKLAEKLGRPGREIVAHEDPEKLVEGVFEKLERA</sequence>
<dbReference type="SUPFAM" id="SSF102405">
    <property type="entry name" value="MCP/YpsA-like"/>
    <property type="match status" value="1"/>
</dbReference>
<gene>
    <name evidence="1" type="ORF">AKJ37_04750</name>
</gene>
<dbReference type="Pfam" id="PF18306">
    <property type="entry name" value="LDcluster4"/>
    <property type="match status" value="1"/>
</dbReference>
<dbReference type="Proteomes" id="UP000070463">
    <property type="component" value="Unassembled WGS sequence"/>
</dbReference>
<dbReference type="GO" id="GO:0005829">
    <property type="term" value="C:cytosol"/>
    <property type="evidence" value="ECO:0007669"/>
    <property type="project" value="TreeGrafter"/>
</dbReference>
<evidence type="ECO:0008006" key="3">
    <source>
        <dbReference type="Google" id="ProtNLM"/>
    </source>
</evidence>
<dbReference type="EMBL" id="LHXR01000069">
    <property type="protein sequence ID" value="KXA96642.1"/>
    <property type="molecule type" value="Genomic_DNA"/>
</dbReference>
<evidence type="ECO:0000313" key="1">
    <source>
        <dbReference type="EMBL" id="KXA96642.1"/>
    </source>
</evidence>
<dbReference type="Gene3D" id="3.40.50.450">
    <property type="match status" value="1"/>
</dbReference>
<protein>
    <recommendedName>
        <fullName evidence="3">Protein containing YHS domain protein</fullName>
    </recommendedName>
</protein>
<dbReference type="AlphaFoldDB" id="A0A133UQV8"/>
<keyword evidence="2" id="KW-1185">Reference proteome</keyword>
<dbReference type="PANTHER" id="PTHR43393">
    <property type="entry name" value="CYTOKININ RIBOSIDE 5'-MONOPHOSPHATE PHOSPHORIBOHYDROLASE"/>
    <property type="match status" value="1"/>
</dbReference>
<reference evidence="1 2" key="1">
    <citation type="journal article" date="2016" name="Sci. Rep.">
        <title>Metabolic traits of an uncultured archaeal lineage -MSBL1- from brine pools of the Red Sea.</title>
        <authorList>
            <person name="Mwirichia R."/>
            <person name="Alam I."/>
            <person name="Rashid M."/>
            <person name="Vinu M."/>
            <person name="Ba-Alawi W."/>
            <person name="Anthony Kamau A."/>
            <person name="Kamanda Ngugi D."/>
            <person name="Goker M."/>
            <person name="Klenk H.P."/>
            <person name="Bajic V."/>
            <person name="Stingl U."/>
        </authorList>
    </citation>
    <scope>NUCLEOTIDE SEQUENCE [LARGE SCALE GENOMIC DNA]</scope>
    <source>
        <strain evidence="1">SCGC-AAA259I09</strain>
    </source>
</reference>
<name>A0A133UQV8_9EURY</name>
<dbReference type="InterPro" id="IPR052341">
    <property type="entry name" value="LOG_family_nucleotidases"/>
</dbReference>
<organism evidence="1 2">
    <name type="scientific">candidate division MSBL1 archaeon SCGC-AAA259I09</name>
    <dbReference type="NCBI Taxonomy" id="1698267"/>
    <lineage>
        <taxon>Archaea</taxon>
        <taxon>Methanobacteriati</taxon>
        <taxon>Methanobacteriota</taxon>
        <taxon>candidate division MSBL1</taxon>
    </lineage>
</organism>
<dbReference type="PANTHER" id="PTHR43393:SF3">
    <property type="entry name" value="LYSINE DECARBOXYLASE-LIKE PROTEIN"/>
    <property type="match status" value="1"/>
</dbReference>
<dbReference type="InterPro" id="IPR041164">
    <property type="entry name" value="LDcluster4"/>
</dbReference>
<evidence type="ECO:0000313" key="2">
    <source>
        <dbReference type="Proteomes" id="UP000070463"/>
    </source>
</evidence>
<comment type="caution">
    <text evidence="1">The sequence shown here is derived from an EMBL/GenBank/DDBJ whole genome shotgun (WGS) entry which is preliminary data.</text>
</comment>
<proteinExistence type="predicted"/>